<comment type="caution">
    <text evidence="5">The sequence shown here is derived from an EMBL/GenBank/DDBJ whole genome shotgun (WGS) entry which is preliminary data.</text>
</comment>
<dbReference type="SUPFAM" id="SSF51735">
    <property type="entry name" value="NAD(P)-binding Rossmann-fold domains"/>
    <property type="match status" value="1"/>
</dbReference>
<name>A0AAE0HS13_9PEZI</name>
<dbReference type="Pfam" id="PF13561">
    <property type="entry name" value="adh_short_C2"/>
    <property type="match status" value="1"/>
</dbReference>
<dbReference type="PRINTS" id="PR00080">
    <property type="entry name" value="SDRFAMILY"/>
</dbReference>
<dbReference type="GO" id="GO:0016491">
    <property type="term" value="F:oxidoreductase activity"/>
    <property type="evidence" value="ECO:0007669"/>
    <property type="project" value="UniProtKB-KW"/>
</dbReference>
<evidence type="ECO:0000256" key="1">
    <source>
        <dbReference type="ARBA" id="ARBA00006484"/>
    </source>
</evidence>
<evidence type="ECO:0000256" key="2">
    <source>
        <dbReference type="ARBA" id="ARBA00022857"/>
    </source>
</evidence>
<dbReference type="EMBL" id="JAUEPN010000001">
    <property type="protein sequence ID" value="KAK3301347.1"/>
    <property type="molecule type" value="Genomic_DNA"/>
</dbReference>
<comment type="similarity">
    <text evidence="1 4">Belongs to the short-chain dehydrogenases/reductases (SDR) family.</text>
</comment>
<reference evidence="5" key="2">
    <citation type="submission" date="2023-06" db="EMBL/GenBank/DDBJ databases">
        <authorList>
            <consortium name="Lawrence Berkeley National Laboratory"/>
            <person name="Haridas S."/>
            <person name="Hensen N."/>
            <person name="Bonometti L."/>
            <person name="Westerberg I."/>
            <person name="Brannstrom I.O."/>
            <person name="Guillou S."/>
            <person name="Cros-Aarteil S."/>
            <person name="Calhoun S."/>
            <person name="Kuo A."/>
            <person name="Mondo S."/>
            <person name="Pangilinan J."/>
            <person name="Riley R."/>
            <person name="Labutti K."/>
            <person name="Andreopoulos B."/>
            <person name="Lipzen A."/>
            <person name="Chen C."/>
            <person name="Yanf M."/>
            <person name="Daum C."/>
            <person name="Ng V."/>
            <person name="Clum A."/>
            <person name="Steindorff A."/>
            <person name="Ohm R."/>
            <person name="Martin F."/>
            <person name="Silar P."/>
            <person name="Natvig D."/>
            <person name="Lalanne C."/>
            <person name="Gautier V."/>
            <person name="Ament-Velasquez S.L."/>
            <person name="Kruys A."/>
            <person name="Hutchinson M.I."/>
            <person name="Powell A.J."/>
            <person name="Barry K."/>
            <person name="Miller A.N."/>
            <person name="Grigoriev I.V."/>
            <person name="Debuchy R."/>
            <person name="Gladieux P."/>
            <person name="Thoren M.H."/>
            <person name="Johannesson H."/>
        </authorList>
    </citation>
    <scope>NUCLEOTIDE SEQUENCE</scope>
    <source>
        <strain evidence="5">CBS 168.71</strain>
    </source>
</reference>
<gene>
    <name evidence="5" type="ORF">B0H64DRAFT_471283</name>
</gene>
<evidence type="ECO:0000256" key="4">
    <source>
        <dbReference type="RuleBase" id="RU000363"/>
    </source>
</evidence>
<dbReference type="GeneID" id="87844824"/>
<keyword evidence="6" id="KW-1185">Reference proteome</keyword>
<dbReference type="Pfam" id="PF00106">
    <property type="entry name" value="adh_short"/>
    <property type="match status" value="1"/>
</dbReference>
<accession>A0AAE0HS13</accession>
<protein>
    <recommendedName>
        <fullName evidence="7">Rhamnolipids biosynthesis 3-oxoacyl-[acyl-carrier-protein] reductase</fullName>
    </recommendedName>
</protein>
<evidence type="ECO:0000313" key="6">
    <source>
        <dbReference type="Proteomes" id="UP001278766"/>
    </source>
</evidence>
<dbReference type="PROSITE" id="PS00061">
    <property type="entry name" value="ADH_SHORT"/>
    <property type="match status" value="1"/>
</dbReference>
<dbReference type="InterPro" id="IPR052178">
    <property type="entry name" value="Sec_Metab_Biosynth_SDR"/>
</dbReference>
<dbReference type="Proteomes" id="UP001278766">
    <property type="component" value="Unassembled WGS sequence"/>
</dbReference>
<dbReference type="PANTHER" id="PTHR43618:SF17">
    <property type="entry name" value="RHAMNOLIPIDS BIOSYNTHESIS 3-OXOACYL-[ACYL-CARRIER-PROTEIN] REDUCTASE"/>
    <property type="match status" value="1"/>
</dbReference>
<dbReference type="PRINTS" id="PR00081">
    <property type="entry name" value="GDHRDH"/>
</dbReference>
<keyword evidence="3" id="KW-0560">Oxidoreductase</keyword>
<dbReference type="RefSeq" id="XP_062664861.1">
    <property type="nucleotide sequence ID" value="XM_062807876.1"/>
</dbReference>
<reference evidence="5" key="1">
    <citation type="journal article" date="2023" name="Mol. Phylogenet. Evol.">
        <title>Genome-scale phylogeny and comparative genomics of the fungal order Sordariales.</title>
        <authorList>
            <person name="Hensen N."/>
            <person name="Bonometti L."/>
            <person name="Westerberg I."/>
            <person name="Brannstrom I.O."/>
            <person name="Guillou S."/>
            <person name="Cros-Aarteil S."/>
            <person name="Calhoun S."/>
            <person name="Haridas S."/>
            <person name="Kuo A."/>
            <person name="Mondo S."/>
            <person name="Pangilinan J."/>
            <person name="Riley R."/>
            <person name="LaButti K."/>
            <person name="Andreopoulos B."/>
            <person name="Lipzen A."/>
            <person name="Chen C."/>
            <person name="Yan M."/>
            <person name="Daum C."/>
            <person name="Ng V."/>
            <person name="Clum A."/>
            <person name="Steindorff A."/>
            <person name="Ohm R.A."/>
            <person name="Martin F."/>
            <person name="Silar P."/>
            <person name="Natvig D.O."/>
            <person name="Lalanne C."/>
            <person name="Gautier V."/>
            <person name="Ament-Velasquez S.L."/>
            <person name="Kruys A."/>
            <person name="Hutchinson M.I."/>
            <person name="Powell A.J."/>
            <person name="Barry K."/>
            <person name="Miller A.N."/>
            <person name="Grigoriev I.V."/>
            <person name="Debuchy R."/>
            <person name="Gladieux P."/>
            <person name="Hiltunen Thoren M."/>
            <person name="Johannesson H."/>
        </authorList>
    </citation>
    <scope>NUCLEOTIDE SEQUENCE</scope>
    <source>
        <strain evidence="5">CBS 168.71</strain>
    </source>
</reference>
<dbReference type="InterPro" id="IPR002347">
    <property type="entry name" value="SDR_fam"/>
</dbReference>
<evidence type="ECO:0000313" key="5">
    <source>
        <dbReference type="EMBL" id="KAK3301347.1"/>
    </source>
</evidence>
<dbReference type="InterPro" id="IPR020904">
    <property type="entry name" value="Sc_DH/Rdtase_CS"/>
</dbReference>
<evidence type="ECO:0008006" key="7">
    <source>
        <dbReference type="Google" id="ProtNLM"/>
    </source>
</evidence>
<dbReference type="Gene3D" id="3.40.50.720">
    <property type="entry name" value="NAD(P)-binding Rossmann-like Domain"/>
    <property type="match status" value="1"/>
</dbReference>
<organism evidence="5 6">
    <name type="scientific">Chaetomium fimeti</name>
    <dbReference type="NCBI Taxonomy" id="1854472"/>
    <lineage>
        <taxon>Eukaryota</taxon>
        <taxon>Fungi</taxon>
        <taxon>Dikarya</taxon>
        <taxon>Ascomycota</taxon>
        <taxon>Pezizomycotina</taxon>
        <taxon>Sordariomycetes</taxon>
        <taxon>Sordariomycetidae</taxon>
        <taxon>Sordariales</taxon>
        <taxon>Chaetomiaceae</taxon>
        <taxon>Chaetomium</taxon>
    </lineage>
</organism>
<sequence>MDIQSLFSVKDKVVLVTGGAKGVGRMISEAFVRNGARVYIASRDAAACDTACAELNALPPTTTSSPKGKAIALPADLSSLPACERLAADLAAREPRLHVLVNNSGATWGEAYDSYPDAAWDKLLTLNVQRVFALTRLLTPLLEAAGAASRSNPGGGEEGEGGGGVVLDPGRVIHIGSIDALRVPLLPTFAYSASKAALHHLSRHLAVELGPRGVTSNTLACGPFPSKMMAATLRNFGDEIKGANPLGRIGLPEDVGGACLFLASRAGAFVNGATVALDGGVSLMSKI</sequence>
<evidence type="ECO:0000256" key="3">
    <source>
        <dbReference type="ARBA" id="ARBA00023002"/>
    </source>
</evidence>
<dbReference type="InterPro" id="IPR036291">
    <property type="entry name" value="NAD(P)-bd_dom_sf"/>
</dbReference>
<proteinExistence type="inferred from homology"/>
<dbReference type="AlphaFoldDB" id="A0AAE0HS13"/>
<dbReference type="PANTHER" id="PTHR43618">
    <property type="entry name" value="7-ALPHA-HYDROXYSTEROID DEHYDROGENASE"/>
    <property type="match status" value="1"/>
</dbReference>
<keyword evidence="2" id="KW-0521">NADP</keyword>